<keyword evidence="1" id="KW-0732">Signal</keyword>
<protein>
    <submittedName>
        <fullName evidence="2">Metallophosphoesterase (TIGR03767 family)</fullName>
    </submittedName>
</protein>
<feature type="chain" id="PRO_5032671646" evidence="1">
    <location>
        <begin position="29"/>
        <end position="575"/>
    </location>
</feature>
<dbReference type="Gene3D" id="3.60.21.10">
    <property type="match status" value="1"/>
</dbReference>
<dbReference type="PANTHER" id="PTHR43143">
    <property type="entry name" value="METALLOPHOSPHOESTERASE, CALCINEURIN SUPERFAMILY"/>
    <property type="match status" value="1"/>
</dbReference>
<dbReference type="InterPro" id="IPR051918">
    <property type="entry name" value="STPP_CPPED1"/>
</dbReference>
<keyword evidence="3" id="KW-1185">Reference proteome</keyword>
<gene>
    <name evidence="2" type="ORF">BJY18_005560</name>
</gene>
<accession>A0A840J378</accession>
<sequence>MAGLTRRRFTTAGAAGAGLLLCTPTANALDRALRRTASRAVATAGTTLEQVATAVSPGTTAYSRLTGGPGWPLVVRSDLVAAPSGRDDRRTALGSFVQFTDLHITDTESPARFEYLHPFIGSAHRPQEALGAVATSALVRRVNSLRAGPFTGRPFDFVVTTGDNSDNHELIELDWFLTTLNGGALTPNSGDPARYEGVQSSGNAEFWNPAAKLADAYTEKGFPQVPGLLEAAIAPFTAPGLDVPWYCTFGNHDDSVVGTLPEGIPGIEAWYTGRYKVIGKDESTKAKLGKAINRGRSVPLGELFGGSGTIREVTPDARRHPFSTAQFVRAHLDPANAGPGPHGHGFTEANADGRDVYYTFRIAPGVTGISLDTTTQGGFADGSIGLGQYTWLENTLKRGSSTYYDFFGAQRTQQVTDELFVLFSHHTSDTMGNPLPDGRHPLEPRLNGDAFVTLLGRFPNVVAWVNGHTHLNKITPHVGRTPAQSFWEINTASHVDFPQHARVIELADNHDGTLSLFTTLIEADAPYAADYATSTPEGLASLYREFSYNDIHVDLDRVGGEGDHNTELLLTNPLG</sequence>
<name>A0A840J378_9PSEU</name>
<organism evidence="2 3">
    <name type="scientific">Amycolatopsis jiangsuensis</name>
    <dbReference type="NCBI Taxonomy" id="1181879"/>
    <lineage>
        <taxon>Bacteria</taxon>
        <taxon>Bacillati</taxon>
        <taxon>Actinomycetota</taxon>
        <taxon>Actinomycetes</taxon>
        <taxon>Pseudonocardiales</taxon>
        <taxon>Pseudonocardiaceae</taxon>
        <taxon>Amycolatopsis</taxon>
    </lineage>
</organism>
<evidence type="ECO:0000313" key="3">
    <source>
        <dbReference type="Proteomes" id="UP000581769"/>
    </source>
</evidence>
<evidence type="ECO:0000313" key="2">
    <source>
        <dbReference type="EMBL" id="MBB4688075.1"/>
    </source>
</evidence>
<reference evidence="2 3" key="1">
    <citation type="submission" date="2020-08" db="EMBL/GenBank/DDBJ databases">
        <title>Sequencing the genomes of 1000 actinobacteria strains.</title>
        <authorList>
            <person name="Klenk H.-P."/>
        </authorList>
    </citation>
    <scope>NUCLEOTIDE SEQUENCE [LARGE SCALE GENOMIC DNA]</scope>
    <source>
        <strain evidence="2 3">DSM 45859</strain>
    </source>
</reference>
<dbReference type="InterPro" id="IPR029052">
    <property type="entry name" value="Metallo-depent_PP-like"/>
</dbReference>
<evidence type="ECO:0000256" key="1">
    <source>
        <dbReference type="SAM" id="SignalP"/>
    </source>
</evidence>
<dbReference type="SUPFAM" id="SSF56300">
    <property type="entry name" value="Metallo-dependent phosphatases"/>
    <property type="match status" value="1"/>
</dbReference>
<dbReference type="RefSeq" id="WP_184782823.1">
    <property type="nucleotide sequence ID" value="NZ_JACHMG010000001.1"/>
</dbReference>
<dbReference type="InterPro" id="IPR022506">
    <property type="entry name" value="Metallophosphoesterase_PPA1498"/>
</dbReference>
<dbReference type="PANTHER" id="PTHR43143:SF1">
    <property type="entry name" value="SERINE_THREONINE-PROTEIN PHOSPHATASE CPPED1"/>
    <property type="match status" value="1"/>
</dbReference>
<comment type="caution">
    <text evidence="2">The sequence shown here is derived from an EMBL/GenBank/DDBJ whole genome shotgun (WGS) entry which is preliminary data.</text>
</comment>
<dbReference type="PROSITE" id="PS51318">
    <property type="entry name" value="TAT"/>
    <property type="match status" value="1"/>
</dbReference>
<dbReference type="AlphaFoldDB" id="A0A840J378"/>
<dbReference type="EMBL" id="JACHMG010000001">
    <property type="protein sequence ID" value="MBB4688075.1"/>
    <property type="molecule type" value="Genomic_DNA"/>
</dbReference>
<proteinExistence type="predicted"/>
<dbReference type="Proteomes" id="UP000581769">
    <property type="component" value="Unassembled WGS sequence"/>
</dbReference>
<feature type="signal peptide" evidence="1">
    <location>
        <begin position="1"/>
        <end position="28"/>
    </location>
</feature>
<dbReference type="NCBIfam" id="TIGR03767">
    <property type="entry name" value="P_acnes_RR"/>
    <property type="match status" value="1"/>
</dbReference>
<dbReference type="InterPro" id="IPR006311">
    <property type="entry name" value="TAT_signal"/>
</dbReference>